<evidence type="ECO:0000256" key="2">
    <source>
        <dbReference type="ARBA" id="ARBA00022723"/>
    </source>
</evidence>
<evidence type="ECO:0000313" key="6">
    <source>
        <dbReference type="EMBL" id="TCL53433.1"/>
    </source>
</evidence>
<evidence type="ECO:0000313" key="7">
    <source>
        <dbReference type="Proteomes" id="UP000295184"/>
    </source>
</evidence>
<dbReference type="PANTHER" id="PTHR31609">
    <property type="entry name" value="YDJC DEACETYLASE FAMILY MEMBER"/>
    <property type="match status" value="1"/>
</dbReference>
<comment type="caution">
    <text evidence="6">The sequence shown here is derived from an EMBL/GenBank/DDBJ whole genome shotgun (WGS) entry which is preliminary data.</text>
</comment>
<dbReference type="GO" id="GO:0046872">
    <property type="term" value="F:metal ion binding"/>
    <property type="evidence" value="ECO:0007669"/>
    <property type="project" value="UniProtKB-KW"/>
</dbReference>
<sequence>MSIRLITRADDFGSCHAADQAILAALEAGVLIRNVSCMAVGCTIQESAEALSIFADQVDIGLHFVLNSEWDSVKWTPCSPRAQIRSLLNTQGEFFQTREELLAAAPEWSVIETELNAQLETLLSLGLPISYVDGHMAPDGLLPDLAERMRAWAQSHGLLYVRDHSRFPACGMPAFAPSEAVYQANVEHWLSDMEQGQQYLYFMHPARMSDETILFCNAEFAPGVVAWERELEARSAVSSLWASRLEQYDLELIRYRNAHPSPALPMGGYF</sequence>
<reference evidence="6 7" key="1">
    <citation type="submission" date="2019-03" db="EMBL/GenBank/DDBJ databases">
        <title>Genomic Encyclopedia of Type Strains, Phase IV (KMG-IV): sequencing the most valuable type-strain genomes for metagenomic binning, comparative biology and taxonomic classification.</title>
        <authorList>
            <person name="Goeker M."/>
        </authorList>
    </citation>
    <scope>NUCLEOTIDE SEQUENCE [LARGE SCALE GENOMIC DNA]</scope>
    <source>
        <strain evidence="6 7">DSM 100451</strain>
    </source>
</reference>
<comment type="cofactor">
    <cofactor evidence="1">
        <name>Mg(2+)</name>
        <dbReference type="ChEBI" id="CHEBI:18420"/>
    </cofactor>
</comment>
<keyword evidence="4" id="KW-0460">Magnesium</keyword>
<proteinExistence type="predicted"/>
<dbReference type="SUPFAM" id="SSF88713">
    <property type="entry name" value="Glycoside hydrolase/deacetylase"/>
    <property type="match status" value="1"/>
</dbReference>
<dbReference type="InterPro" id="IPR006879">
    <property type="entry name" value="YdjC-like"/>
</dbReference>
<evidence type="ECO:0000256" key="1">
    <source>
        <dbReference type="ARBA" id="ARBA00001946"/>
    </source>
</evidence>
<dbReference type="GO" id="GO:0005975">
    <property type="term" value="P:carbohydrate metabolic process"/>
    <property type="evidence" value="ECO:0007669"/>
    <property type="project" value="InterPro"/>
</dbReference>
<dbReference type="STRING" id="1650663.GCA_001486665_00812"/>
<keyword evidence="3 6" id="KW-0378">Hydrolase</keyword>
<dbReference type="InterPro" id="IPR011330">
    <property type="entry name" value="Glyco_hydro/deAcase_b/a-brl"/>
</dbReference>
<keyword evidence="2" id="KW-0479">Metal-binding</keyword>
<keyword evidence="5" id="KW-0119">Carbohydrate metabolism</keyword>
<evidence type="ECO:0000256" key="5">
    <source>
        <dbReference type="ARBA" id="ARBA00023277"/>
    </source>
</evidence>
<gene>
    <name evidence="6" type="ORF">EDD77_1348</name>
</gene>
<dbReference type="PANTHER" id="PTHR31609:SF1">
    <property type="entry name" value="CARBOHYDRATE DEACETYLASE"/>
    <property type="match status" value="1"/>
</dbReference>
<dbReference type="GO" id="GO:0019213">
    <property type="term" value="F:deacetylase activity"/>
    <property type="evidence" value="ECO:0007669"/>
    <property type="project" value="TreeGrafter"/>
</dbReference>
<dbReference type="EMBL" id="SLUM01000034">
    <property type="protein sequence ID" value="TCL53433.1"/>
    <property type="molecule type" value="Genomic_DNA"/>
</dbReference>
<accession>A0A4R1QKL2</accession>
<evidence type="ECO:0000256" key="4">
    <source>
        <dbReference type="ARBA" id="ARBA00022842"/>
    </source>
</evidence>
<dbReference type="GO" id="GO:0016787">
    <property type="term" value="F:hydrolase activity"/>
    <property type="evidence" value="ECO:0007669"/>
    <property type="project" value="UniProtKB-KW"/>
</dbReference>
<organism evidence="6 7">
    <name type="scientific">Allofournierella massiliensis</name>
    <dbReference type="NCBI Taxonomy" id="1650663"/>
    <lineage>
        <taxon>Bacteria</taxon>
        <taxon>Bacillati</taxon>
        <taxon>Bacillota</taxon>
        <taxon>Clostridia</taxon>
        <taxon>Eubacteriales</taxon>
        <taxon>Oscillospiraceae</taxon>
        <taxon>Allofournierella</taxon>
    </lineage>
</organism>
<dbReference type="RefSeq" id="WP_058963317.1">
    <property type="nucleotide sequence ID" value="NZ_CABKVM010000014.1"/>
</dbReference>
<protein>
    <submittedName>
        <fullName evidence="6">Putative glycoside hydrolase/deacetylase ChbG (UPF0249 family)</fullName>
    </submittedName>
</protein>
<name>A0A4R1QKL2_9FIRM</name>
<dbReference type="Proteomes" id="UP000295184">
    <property type="component" value="Unassembled WGS sequence"/>
</dbReference>
<dbReference type="Gene3D" id="3.20.20.370">
    <property type="entry name" value="Glycoside hydrolase/deacetylase"/>
    <property type="match status" value="1"/>
</dbReference>
<dbReference type="Pfam" id="PF04794">
    <property type="entry name" value="YdjC"/>
    <property type="match status" value="1"/>
</dbReference>
<dbReference type="AlphaFoldDB" id="A0A4R1QKL2"/>
<evidence type="ECO:0000256" key="3">
    <source>
        <dbReference type="ARBA" id="ARBA00022801"/>
    </source>
</evidence>